<dbReference type="KEGG" id="xtw:AB672_04445"/>
<accession>Z9JFZ8</accession>
<sequence length="82" mass="8317">MCTTLTTVPIWSHMLSIVCGNVPVVPSEAAIATDPNTGISVLRGSVLASAKGAVPKANDAAADGLDEGCASVDVQHFYAYAV</sequence>
<evidence type="ECO:0000313" key="1">
    <source>
        <dbReference type="EMBL" id="EWS77089.1"/>
    </source>
</evidence>
<dbReference type="Proteomes" id="UP000020406">
    <property type="component" value="Unassembled WGS sequence"/>
</dbReference>
<evidence type="ECO:0000313" key="2">
    <source>
        <dbReference type="Proteomes" id="UP000020406"/>
    </source>
</evidence>
<dbReference type="PATRIC" id="fig|1444770.3.peg.2988"/>
<comment type="caution">
    <text evidence="1">The sequence shown here is derived from an EMBL/GenBank/DDBJ whole genome shotgun (WGS) entry which is preliminary data.</text>
</comment>
<dbReference type="STRING" id="1444770.AF72_12635"/>
<name>Z9JFZ8_9GAMM</name>
<proteinExistence type="predicted"/>
<gene>
    <name evidence="1" type="ORF">AF72_12635</name>
</gene>
<reference evidence="1 2" key="1">
    <citation type="journal article" date="2014" name="Genome Announc.">
        <title>Draft Genome Sequence of Xylella fastidiosa Pear Leaf Scorch Strain in Taiwan.</title>
        <authorList>
            <person name="Su C.C."/>
            <person name="Deng W.L."/>
            <person name="Jan F.J."/>
            <person name="Chang C.J."/>
            <person name="Huang H."/>
            <person name="Chen J."/>
        </authorList>
    </citation>
    <scope>NUCLEOTIDE SEQUENCE [LARGE SCALE GENOMIC DNA]</scope>
    <source>
        <strain evidence="1 2">PLS229</strain>
    </source>
</reference>
<dbReference type="EMBL" id="JDSQ01000033">
    <property type="protein sequence ID" value="EWS77089.1"/>
    <property type="molecule type" value="Genomic_DNA"/>
</dbReference>
<dbReference type="AlphaFoldDB" id="Z9JFZ8"/>
<organism evidence="1 2">
    <name type="scientific">Xylella taiwanensis</name>
    <dbReference type="NCBI Taxonomy" id="1444770"/>
    <lineage>
        <taxon>Bacteria</taxon>
        <taxon>Pseudomonadati</taxon>
        <taxon>Pseudomonadota</taxon>
        <taxon>Gammaproteobacteria</taxon>
        <taxon>Lysobacterales</taxon>
        <taxon>Lysobacteraceae</taxon>
        <taxon>Xylella</taxon>
    </lineage>
</organism>
<protein>
    <submittedName>
        <fullName evidence="1">Uncharacterized protein</fullName>
    </submittedName>
</protein>